<feature type="compositionally biased region" description="Basic and acidic residues" evidence="1">
    <location>
        <begin position="61"/>
        <end position="87"/>
    </location>
</feature>
<proteinExistence type="predicted"/>
<evidence type="ECO:0000313" key="2">
    <source>
        <dbReference type="EMBL" id="GAH51143.1"/>
    </source>
</evidence>
<gene>
    <name evidence="2" type="ORF">S03H2_26472</name>
</gene>
<feature type="region of interest" description="Disordered" evidence="1">
    <location>
        <begin position="50"/>
        <end position="104"/>
    </location>
</feature>
<accession>X1I0R4</accession>
<name>X1I0R4_9ZZZZ</name>
<protein>
    <recommendedName>
        <fullName evidence="3">Tetratricopeptide repeat protein</fullName>
    </recommendedName>
</protein>
<feature type="compositionally biased region" description="Acidic residues" evidence="1">
    <location>
        <begin position="88"/>
        <end position="97"/>
    </location>
</feature>
<comment type="caution">
    <text evidence="2">The sequence shown here is derived from an EMBL/GenBank/DDBJ whole genome shotgun (WGS) entry which is preliminary data.</text>
</comment>
<feature type="non-terminal residue" evidence="2">
    <location>
        <position position="104"/>
    </location>
</feature>
<evidence type="ECO:0008006" key="3">
    <source>
        <dbReference type="Google" id="ProtNLM"/>
    </source>
</evidence>
<evidence type="ECO:0000256" key="1">
    <source>
        <dbReference type="SAM" id="MobiDB-lite"/>
    </source>
</evidence>
<feature type="non-terminal residue" evidence="2">
    <location>
        <position position="1"/>
    </location>
</feature>
<dbReference type="EMBL" id="BARU01015368">
    <property type="protein sequence ID" value="GAH51143.1"/>
    <property type="molecule type" value="Genomic_DNA"/>
</dbReference>
<organism evidence="2">
    <name type="scientific">marine sediment metagenome</name>
    <dbReference type="NCBI Taxonomy" id="412755"/>
    <lineage>
        <taxon>unclassified sequences</taxon>
        <taxon>metagenomes</taxon>
        <taxon>ecological metagenomes</taxon>
    </lineage>
</organism>
<reference evidence="2" key="1">
    <citation type="journal article" date="2014" name="Front. Microbiol.">
        <title>High frequency of phylogenetically diverse reductive dehalogenase-homologous genes in deep subseafloor sedimentary metagenomes.</title>
        <authorList>
            <person name="Kawai M."/>
            <person name="Futagami T."/>
            <person name="Toyoda A."/>
            <person name="Takaki Y."/>
            <person name="Nishi S."/>
            <person name="Hori S."/>
            <person name="Arai W."/>
            <person name="Tsubouchi T."/>
            <person name="Morono Y."/>
            <person name="Uchiyama I."/>
            <person name="Ito T."/>
            <person name="Fujiyama A."/>
            <person name="Inagaki F."/>
            <person name="Takami H."/>
        </authorList>
    </citation>
    <scope>NUCLEOTIDE SEQUENCE</scope>
    <source>
        <strain evidence="2">Expedition CK06-06</strain>
    </source>
</reference>
<sequence>DYFAVHDKPYSANIIHRIGDVYLYKQDKIKKAIDVYENLLVTVLNEVAKRREESEGVAPPVEEKPEAKEVPEAEEKAKPEEEPKAEERPEEEVEAEVEEKKPKA</sequence>
<dbReference type="AlphaFoldDB" id="X1I0R4"/>